<feature type="region of interest" description="Disordered" evidence="2">
    <location>
        <begin position="281"/>
        <end position="329"/>
    </location>
</feature>
<feature type="compositionally biased region" description="Low complexity" evidence="2">
    <location>
        <begin position="34"/>
        <end position="45"/>
    </location>
</feature>
<feature type="compositionally biased region" description="Basic and acidic residues" evidence="2">
    <location>
        <begin position="282"/>
        <end position="296"/>
    </location>
</feature>
<keyword evidence="1" id="KW-0175">Coiled coil</keyword>
<dbReference type="EMBL" id="BTGC01000008">
    <property type="protein sequence ID" value="GMM52787.1"/>
    <property type="molecule type" value="Genomic_DNA"/>
</dbReference>
<proteinExistence type="predicted"/>
<feature type="compositionally biased region" description="Low complexity" evidence="2">
    <location>
        <begin position="318"/>
        <end position="328"/>
    </location>
</feature>
<dbReference type="AlphaFoldDB" id="A0AAV5RNE2"/>
<feature type="compositionally biased region" description="Polar residues" evidence="2">
    <location>
        <begin position="1"/>
        <end position="15"/>
    </location>
</feature>
<reference evidence="3 4" key="1">
    <citation type="journal article" date="2023" name="Elife">
        <title>Identification of key yeast species and microbe-microbe interactions impacting larval growth of Drosophila in the wild.</title>
        <authorList>
            <person name="Mure A."/>
            <person name="Sugiura Y."/>
            <person name="Maeda R."/>
            <person name="Honda K."/>
            <person name="Sakurai N."/>
            <person name="Takahashi Y."/>
            <person name="Watada M."/>
            <person name="Katoh T."/>
            <person name="Gotoh A."/>
            <person name="Gotoh Y."/>
            <person name="Taniguchi I."/>
            <person name="Nakamura K."/>
            <person name="Hayashi T."/>
            <person name="Katayama T."/>
            <person name="Uemura T."/>
            <person name="Hattori Y."/>
        </authorList>
    </citation>
    <scope>NUCLEOTIDE SEQUENCE [LARGE SCALE GENOMIC DNA]</scope>
    <source>
        <strain evidence="3 4">SB-73</strain>
    </source>
</reference>
<keyword evidence="4" id="KW-1185">Reference proteome</keyword>
<evidence type="ECO:0000256" key="1">
    <source>
        <dbReference type="SAM" id="Coils"/>
    </source>
</evidence>
<feature type="compositionally biased region" description="Polar residues" evidence="2">
    <location>
        <begin position="396"/>
        <end position="419"/>
    </location>
</feature>
<evidence type="ECO:0000313" key="4">
    <source>
        <dbReference type="Proteomes" id="UP001362899"/>
    </source>
</evidence>
<evidence type="ECO:0000256" key="2">
    <source>
        <dbReference type="SAM" id="MobiDB-lite"/>
    </source>
</evidence>
<organism evidence="3 4">
    <name type="scientific">Starmerella bacillaris</name>
    <name type="common">Yeast</name>
    <name type="synonym">Candida zemplinina</name>
    <dbReference type="NCBI Taxonomy" id="1247836"/>
    <lineage>
        <taxon>Eukaryota</taxon>
        <taxon>Fungi</taxon>
        <taxon>Dikarya</taxon>
        <taxon>Ascomycota</taxon>
        <taxon>Saccharomycotina</taxon>
        <taxon>Dipodascomycetes</taxon>
        <taxon>Dipodascales</taxon>
        <taxon>Trichomonascaceae</taxon>
        <taxon>Starmerella</taxon>
    </lineage>
</organism>
<gene>
    <name evidence="3" type="ORF">DASB73_037500</name>
</gene>
<dbReference type="CDD" id="cd22249">
    <property type="entry name" value="UDM1_RNF168_RNF169-like"/>
    <property type="match status" value="1"/>
</dbReference>
<evidence type="ECO:0000313" key="3">
    <source>
        <dbReference type="EMBL" id="GMM52787.1"/>
    </source>
</evidence>
<accession>A0AAV5RNE2</accession>
<feature type="region of interest" description="Disordered" evidence="2">
    <location>
        <begin position="1"/>
        <end position="51"/>
    </location>
</feature>
<comment type="caution">
    <text evidence="3">The sequence shown here is derived from an EMBL/GenBank/DDBJ whole genome shotgun (WGS) entry which is preliminary data.</text>
</comment>
<dbReference type="Proteomes" id="UP001362899">
    <property type="component" value="Unassembled WGS sequence"/>
</dbReference>
<sequence length="522" mass="60294">MQWSNTTTKSGNSNIHFDPDHVTIPVVDNSTHGSSRANLKRSSSSIRETDNPEYYKNFGATVRNIANSTGTRPSTIRKPGSTVLRHVFKPSARFNDREMDLNFNIGESPMNQKHARGPENQHVEGTRGLQSDIFEAQLDLDVDDLNSSDKDIESESSVEESEFQMHQENARDVDLLQKQKRINQQQRAVEIEELELERQREKERLRRRVERERELKNQRELELQQLKEKERAERELAERKAEILRLNKEIELEEKRLNSRRIELQNLRMRQSVTTNNINETSQREQVGKKTVDTSPRHAGSRKNIFHDPARTTNSIPTKSNLNNSKLTLNDDDSDMRQVTDALIDRIYEFNDARVKNLLPISPYTRKRSREYSTEDRTNTSAEQQFEDLDHPNASKRISSTQSRTSQFQGSPLTHSRTASIKDVSDDGNSENVQISGMFEASGSSSKAKRISPNYARWSEDQWRQFVESLKTALKKSSTGPTSALILLNELSRSFPEEMKNMHLDELVARMKAYFRHSQNHN</sequence>
<feature type="coiled-coil region" evidence="1">
    <location>
        <begin position="175"/>
        <end position="270"/>
    </location>
</feature>
<protein>
    <submittedName>
        <fullName evidence="3">Uncharacterized protein</fullName>
    </submittedName>
</protein>
<name>A0AAV5RNE2_STABA</name>
<feature type="region of interest" description="Disordered" evidence="2">
    <location>
        <begin position="368"/>
        <end position="431"/>
    </location>
</feature>